<dbReference type="EMBL" id="AP021876">
    <property type="protein sequence ID" value="BBO79512.1"/>
    <property type="molecule type" value="Genomic_DNA"/>
</dbReference>
<name>A0A5K7ZC19_9BACT</name>
<evidence type="ECO:0000256" key="4">
    <source>
        <dbReference type="ARBA" id="ARBA00023136"/>
    </source>
</evidence>
<feature type="transmembrane region" description="Helical" evidence="5">
    <location>
        <begin position="272"/>
        <end position="289"/>
    </location>
</feature>
<evidence type="ECO:0000313" key="7">
    <source>
        <dbReference type="Proteomes" id="UP000425960"/>
    </source>
</evidence>
<feature type="transmembrane region" description="Helical" evidence="5">
    <location>
        <begin position="100"/>
        <end position="120"/>
    </location>
</feature>
<sequence>MNLLPNFVHRRIAHRPEFVKIIDNISWLFFDKILRMGVGLFVGVWVARYLGPKQFGMLNFATAFSALFGAIATLGLQGIVVRDIVNDPNCKEETLGTAALLHLIGGALAYALINGVIFWVRPDDSLARSLVAIVGSVMLLQAGQVAVYWFESQVQSKYTVWVQNALFLVMAAIKVVLILNNAPLIAFAWVVFSEAATVAFILFIVMGLHGPSLRKLRVSVNRARSLLHDSWPLVLSALAITIYMKIDQIMLGQMLNDEAVGIYSAAVRISEVWYFIPMAIVASVFPAILEAKKRSDEQYYAHLQKLYDLMVWLSVLVALPMTFLANPVVKFLFGASYIKAGTVLSIHIWAAVFVFLGVASSKWFLAENRQILSFHRTVLGAVVNVIMNLILIPINGAVGAAISTVISYAISAFIADSIQKETRQMFIMKMNSLNIFSSFNRMASRHIISK</sequence>
<feature type="transmembrane region" description="Helical" evidence="5">
    <location>
        <begin position="126"/>
        <end position="149"/>
    </location>
</feature>
<dbReference type="RefSeq" id="WP_155320687.1">
    <property type="nucleotide sequence ID" value="NZ_AP021876.1"/>
</dbReference>
<dbReference type="InterPro" id="IPR002797">
    <property type="entry name" value="Polysacc_synth"/>
</dbReference>
<accession>A0A5K7ZC19</accession>
<feature type="transmembrane region" description="Helical" evidence="5">
    <location>
        <begin position="400"/>
        <end position="418"/>
    </location>
</feature>
<evidence type="ECO:0000256" key="2">
    <source>
        <dbReference type="ARBA" id="ARBA00022692"/>
    </source>
</evidence>
<feature type="transmembrane region" description="Helical" evidence="5">
    <location>
        <begin position="185"/>
        <end position="205"/>
    </location>
</feature>
<dbReference type="GO" id="GO:0016020">
    <property type="term" value="C:membrane"/>
    <property type="evidence" value="ECO:0007669"/>
    <property type="project" value="UniProtKB-SubCell"/>
</dbReference>
<evidence type="ECO:0000256" key="5">
    <source>
        <dbReference type="SAM" id="Phobius"/>
    </source>
</evidence>
<dbReference type="KEGG" id="dov:DSCO28_00780"/>
<evidence type="ECO:0000256" key="1">
    <source>
        <dbReference type="ARBA" id="ARBA00004141"/>
    </source>
</evidence>
<evidence type="ECO:0000256" key="3">
    <source>
        <dbReference type="ARBA" id="ARBA00022989"/>
    </source>
</evidence>
<comment type="subcellular location">
    <subcellularLocation>
        <location evidence="1">Membrane</location>
        <topology evidence="1">Multi-pass membrane protein</topology>
    </subcellularLocation>
</comment>
<dbReference type="CDD" id="cd13128">
    <property type="entry name" value="MATE_Wzx_like"/>
    <property type="match status" value="1"/>
</dbReference>
<dbReference type="InterPro" id="IPR052556">
    <property type="entry name" value="PolySynth_Transporter"/>
</dbReference>
<feature type="transmembrane region" description="Helical" evidence="5">
    <location>
        <begin position="161"/>
        <end position="179"/>
    </location>
</feature>
<feature type="transmembrane region" description="Helical" evidence="5">
    <location>
        <begin position="33"/>
        <end position="51"/>
    </location>
</feature>
<dbReference type="Pfam" id="PF01943">
    <property type="entry name" value="Polysacc_synt"/>
    <property type="match status" value="1"/>
</dbReference>
<gene>
    <name evidence="6" type="ORF">DSCO28_00780</name>
</gene>
<keyword evidence="2 5" id="KW-0812">Transmembrane</keyword>
<feature type="transmembrane region" description="Helical" evidence="5">
    <location>
        <begin position="57"/>
        <end position="80"/>
    </location>
</feature>
<evidence type="ECO:0000313" key="6">
    <source>
        <dbReference type="EMBL" id="BBO79512.1"/>
    </source>
</evidence>
<dbReference type="PANTHER" id="PTHR43424:SF1">
    <property type="entry name" value="LOCUS PUTATIVE PROTEIN 1-RELATED"/>
    <property type="match status" value="1"/>
</dbReference>
<dbReference type="AlphaFoldDB" id="A0A5K7ZC19"/>
<reference evidence="6 7" key="1">
    <citation type="submission" date="2019-11" db="EMBL/GenBank/DDBJ databases">
        <title>Comparative genomics of hydrocarbon-degrading Desulfosarcina strains.</title>
        <authorList>
            <person name="Watanabe M."/>
            <person name="Kojima H."/>
            <person name="Fukui M."/>
        </authorList>
    </citation>
    <scope>NUCLEOTIDE SEQUENCE [LARGE SCALE GENOMIC DNA]</scope>
    <source>
        <strain evidence="6 7">28bB2T</strain>
    </source>
</reference>
<proteinExistence type="predicted"/>
<keyword evidence="4 5" id="KW-0472">Membrane</keyword>
<feature type="transmembrane region" description="Helical" evidence="5">
    <location>
        <begin position="309"/>
        <end position="326"/>
    </location>
</feature>
<feature type="transmembrane region" description="Helical" evidence="5">
    <location>
        <begin position="346"/>
        <end position="365"/>
    </location>
</feature>
<keyword evidence="3 5" id="KW-1133">Transmembrane helix</keyword>
<protein>
    <submittedName>
        <fullName evidence="6">O-unit flippase</fullName>
    </submittedName>
</protein>
<organism evidence="6 7">
    <name type="scientific">Desulfosarcina ovata subsp. sediminis</name>
    <dbReference type="NCBI Taxonomy" id="885957"/>
    <lineage>
        <taxon>Bacteria</taxon>
        <taxon>Pseudomonadati</taxon>
        <taxon>Thermodesulfobacteriota</taxon>
        <taxon>Desulfobacteria</taxon>
        <taxon>Desulfobacterales</taxon>
        <taxon>Desulfosarcinaceae</taxon>
        <taxon>Desulfosarcina</taxon>
    </lineage>
</organism>
<dbReference type="PANTHER" id="PTHR43424">
    <property type="entry name" value="LOCUS PUTATIVE PROTEIN 1-RELATED"/>
    <property type="match status" value="1"/>
</dbReference>
<feature type="transmembrane region" description="Helical" evidence="5">
    <location>
        <begin position="377"/>
        <end position="394"/>
    </location>
</feature>
<dbReference type="Proteomes" id="UP000425960">
    <property type="component" value="Chromosome"/>
</dbReference>